<evidence type="ECO:0000256" key="10">
    <source>
        <dbReference type="SAM" id="MobiDB-lite"/>
    </source>
</evidence>
<dbReference type="SUPFAM" id="SSF57196">
    <property type="entry name" value="EGF/Laminin"/>
    <property type="match status" value="1"/>
</dbReference>
<dbReference type="SUPFAM" id="SSF49899">
    <property type="entry name" value="Concanavalin A-like lectins/glucanases"/>
    <property type="match status" value="1"/>
</dbReference>
<dbReference type="InterPro" id="IPR000742">
    <property type="entry name" value="EGF"/>
</dbReference>
<dbReference type="CDD" id="cd00054">
    <property type="entry name" value="EGF_CA"/>
    <property type="match status" value="2"/>
</dbReference>
<dbReference type="InterPro" id="IPR003367">
    <property type="entry name" value="Thrombospondin_3-like_rpt"/>
</dbReference>
<evidence type="ECO:0000256" key="11">
    <source>
        <dbReference type="SAM" id="SignalP"/>
    </source>
</evidence>
<dbReference type="PROSITE" id="PS51257">
    <property type="entry name" value="PROKAR_LIPOPROTEIN"/>
    <property type="match status" value="1"/>
</dbReference>
<feature type="signal peptide" evidence="11">
    <location>
        <begin position="1"/>
        <end position="21"/>
    </location>
</feature>
<feature type="repeat" description="TSP type-3" evidence="9">
    <location>
        <begin position="904"/>
        <end position="939"/>
    </location>
</feature>
<name>A0ABD0SNN2_LOXSC</name>
<keyword evidence="3 11" id="KW-0732">Signal</keyword>
<evidence type="ECO:0000256" key="7">
    <source>
        <dbReference type="ARBA" id="ARBA00023157"/>
    </source>
</evidence>
<dbReference type="InterPro" id="IPR009030">
    <property type="entry name" value="Growth_fac_rcpt_cys_sf"/>
</dbReference>
<dbReference type="PROSITE" id="PS51236">
    <property type="entry name" value="TSP_CTER"/>
    <property type="match status" value="1"/>
</dbReference>
<feature type="domain" description="TSP C-terminal" evidence="12">
    <location>
        <begin position="943"/>
        <end position="1157"/>
    </location>
</feature>
<feature type="compositionally biased region" description="Acidic residues" evidence="10">
    <location>
        <begin position="879"/>
        <end position="893"/>
    </location>
</feature>
<keyword evidence="5 9" id="KW-0106">Calcium</keyword>
<gene>
    <name evidence="13" type="ORF">ABMA28_006469</name>
</gene>
<feature type="chain" id="PRO_5044853994" description="TSP C-terminal domain-containing protein" evidence="11">
    <location>
        <begin position="22"/>
        <end position="1183"/>
    </location>
</feature>
<feature type="compositionally biased region" description="Basic and acidic residues" evidence="10">
    <location>
        <begin position="805"/>
        <end position="814"/>
    </location>
</feature>
<feature type="repeat" description="TSP type-3" evidence="9">
    <location>
        <begin position="771"/>
        <end position="806"/>
    </location>
</feature>
<dbReference type="EMBL" id="JBEDNZ010000019">
    <property type="protein sequence ID" value="KAL0820634.1"/>
    <property type="molecule type" value="Genomic_DNA"/>
</dbReference>
<feature type="region of interest" description="Disordered" evidence="10">
    <location>
        <begin position="650"/>
        <end position="910"/>
    </location>
</feature>
<organism evidence="13 14">
    <name type="scientific">Loxostege sticticalis</name>
    <name type="common">Beet webworm moth</name>
    <dbReference type="NCBI Taxonomy" id="481309"/>
    <lineage>
        <taxon>Eukaryota</taxon>
        <taxon>Metazoa</taxon>
        <taxon>Ecdysozoa</taxon>
        <taxon>Arthropoda</taxon>
        <taxon>Hexapoda</taxon>
        <taxon>Insecta</taxon>
        <taxon>Pterygota</taxon>
        <taxon>Neoptera</taxon>
        <taxon>Endopterygota</taxon>
        <taxon>Lepidoptera</taxon>
        <taxon>Glossata</taxon>
        <taxon>Ditrysia</taxon>
        <taxon>Pyraloidea</taxon>
        <taxon>Crambidae</taxon>
        <taxon>Pyraustinae</taxon>
        <taxon>Loxostege</taxon>
    </lineage>
</organism>
<feature type="repeat" description="TSP type-3" evidence="9">
    <location>
        <begin position="830"/>
        <end position="867"/>
    </location>
</feature>
<dbReference type="Gene3D" id="2.10.25.10">
    <property type="entry name" value="Laminin"/>
    <property type="match status" value="6"/>
</dbReference>
<sequence>MASKAIWRTLAVLAVAAACQALTMDEDAANNVVATSASAREGGELAILLQGPHSKNRREELLHVKGTDDASVSLYYMRKSNKVTLESLNDGHLKSVSWGLGSHSRTTLLLVVSSNRVKLFVGCHSLHSHPMPSRYDLLSVMGNPKLKLYHEENAPVEVYGNERAALASLNCPTDDVLPPTVLSEESDVEEVKEFRERDARRKREEMQGDDYRTNYIDASGILPTPSTQRGDIPANAIETCDDEVIRHLQLLTQRIETLHRVVADQKNTIDSLRGQLQQCCYRPQVERCTGSTCYQGVQCRNTATGTECGACPPGMEGDGRRCVPIQCNRRPCSRGQYCTDTDKGYRCERCPNGQTSDGLTCVSPCSANPCFGGRVTCQDLPNGEFRCGTCPPGYTGNGQECYKVSCNVNSCFQGVECRETSSGPRCGPCPHGYSGDGRRCQHLCETHRPCGNRPCRPSSNSPYYQCEGCEKGYEYREGYGCVDVDECDLIRPCDDLVSCRNEDGGFYCGPCPAGFEGSQGWRGAGSEVRREQCVDIDECAEGRAICPRGRLCVNTPGSYICVPCGGNFYVNTTRPCFEDQGSESLIRLCDPNYCRRYNAVCGYGNKCVCATGWAGNGTVCGRDTDLDGYPDHQLDCPEVRCKADNCPTVSNSGQEDADGDGIGDSCDPDADGDGIANHPDNCPLIANPDQADRDEDQSDKRGDLCDNCPRRYNPEQEDTDGDGLGDVCDPDMDNDESLIAYPDQADRDEDQSDKRGDLCDNCPRRYNPEQEDTDGDGLGDVCDPDMDNDGILNEDDNCPRAYNPRQEDTDRDTIGDACDNCPRVRNPAQDDADRDNVGDACDSDVDRDQDGIQDGLDNCPHVPNSDQLDVDGDGKGDACDDDDDNDGIPDSEDNCPLVANRDQRDSNGDRVGDACDNDFDGDQVINELDNCPNNSRIHRTDFRKYMTVRLDPEGESQQDPNWSINNEGAEILQTLNSDPGLAVGFEYFGGVDFEGTLFVDSNIDDDYVGFIFGYQNNKRFYVVMWKKNPQTYWQTTPFRAVAEPGIQLKLVNSKTGPGKTLRNALWNTESTPDQVTLLWKDPRNVGWREKTAYRWRLLHRPKIGLIRLKIYENNRLVADSGNVYDNTLKGGRLGVFCFSQEMIIWSNLVYRCNDKIPSNIVSELSPRILKEKKLEVDHEFYYQ</sequence>
<dbReference type="PROSITE" id="PS51234">
    <property type="entry name" value="TSP3"/>
    <property type="match status" value="5"/>
</dbReference>
<feature type="compositionally biased region" description="Basic and acidic residues" evidence="10">
    <location>
        <begin position="698"/>
        <end position="714"/>
    </location>
</feature>
<dbReference type="Pfam" id="PF07645">
    <property type="entry name" value="EGF_CA"/>
    <property type="match status" value="2"/>
</dbReference>
<dbReference type="FunFam" id="4.10.1080.10:FF:000002">
    <property type="entry name" value="Thrombospondin 3"/>
    <property type="match status" value="1"/>
</dbReference>
<evidence type="ECO:0000256" key="6">
    <source>
        <dbReference type="ARBA" id="ARBA00022889"/>
    </source>
</evidence>
<feature type="compositionally biased region" description="Basic and acidic residues" evidence="10">
    <location>
        <begin position="901"/>
        <end position="910"/>
    </location>
</feature>
<keyword evidence="6" id="KW-0130">Cell adhesion</keyword>
<dbReference type="FunFam" id="4.10.1080.10:FF:000001">
    <property type="entry name" value="Thrombospondin 3"/>
    <property type="match status" value="1"/>
</dbReference>
<dbReference type="FunFam" id="2.60.120.200:FF:000002">
    <property type="entry name" value="Thrombospondin 3"/>
    <property type="match status" value="1"/>
</dbReference>
<dbReference type="SMART" id="SM00181">
    <property type="entry name" value="EGF"/>
    <property type="match status" value="8"/>
</dbReference>
<dbReference type="InterPro" id="IPR017897">
    <property type="entry name" value="Thrombospondin_3_rpt"/>
</dbReference>
<dbReference type="SUPFAM" id="SSF103647">
    <property type="entry name" value="TSP type-3 repeat"/>
    <property type="match status" value="3"/>
</dbReference>
<dbReference type="SUPFAM" id="SSF57184">
    <property type="entry name" value="Growth factor receptor domain"/>
    <property type="match status" value="1"/>
</dbReference>
<dbReference type="Proteomes" id="UP001549921">
    <property type="component" value="Unassembled WGS sequence"/>
</dbReference>
<comment type="similarity">
    <text evidence="1">Belongs to the thrombospondin family.</text>
</comment>
<dbReference type="InterPro" id="IPR049883">
    <property type="entry name" value="NOTCH1_EGF-like"/>
</dbReference>
<evidence type="ECO:0000313" key="13">
    <source>
        <dbReference type="EMBL" id="KAL0820634.1"/>
    </source>
</evidence>
<dbReference type="PROSITE" id="PS01187">
    <property type="entry name" value="EGF_CA"/>
    <property type="match status" value="1"/>
</dbReference>
<dbReference type="InterPro" id="IPR028974">
    <property type="entry name" value="TSP_type-3_rpt"/>
</dbReference>
<dbReference type="InterPro" id="IPR001881">
    <property type="entry name" value="EGF-like_Ca-bd_dom"/>
</dbReference>
<dbReference type="InterPro" id="IPR008859">
    <property type="entry name" value="Thrombospondin_C"/>
</dbReference>
<dbReference type="Gene3D" id="2.60.120.200">
    <property type="match status" value="1"/>
</dbReference>
<evidence type="ECO:0000256" key="2">
    <source>
        <dbReference type="ARBA" id="ARBA00022536"/>
    </source>
</evidence>
<evidence type="ECO:0000313" key="14">
    <source>
        <dbReference type="Proteomes" id="UP001549921"/>
    </source>
</evidence>
<keyword evidence="7" id="KW-1015">Disulfide bond</keyword>
<dbReference type="InterPro" id="IPR018097">
    <property type="entry name" value="EGF_Ca-bd_CS"/>
</dbReference>
<feature type="compositionally biased region" description="Basic and acidic residues" evidence="10">
    <location>
        <begin position="752"/>
        <end position="768"/>
    </location>
</feature>
<keyword evidence="2" id="KW-0245">EGF-like domain</keyword>
<dbReference type="AlphaFoldDB" id="A0ABD0SNN2"/>
<feature type="repeat" description="TSP type-3" evidence="9">
    <location>
        <begin position="868"/>
        <end position="903"/>
    </location>
</feature>
<dbReference type="GO" id="GO:0007155">
    <property type="term" value="P:cell adhesion"/>
    <property type="evidence" value="ECO:0007669"/>
    <property type="project" value="UniProtKB-KW"/>
</dbReference>
<evidence type="ECO:0000256" key="3">
    <source>
        <dbReference type="ARBA" id="ARBA00022729"/>
    </source>
</evidence>
<dbReference type="Pfam" id="PF02412">
    <property type="entry name" value="TSP_3"/>
    <property type="match status" value="6"/>
</dbReference>
<keyword evidence="4" id="KW-0677">Repeat</keyword>
<dbReference type="Pfam" id="PF05735">
    <property type="entry name" value="TSP_C"/>
    <property type="match status" value="1"/>
</dbReference>
<evidence type="ECO:0000256" key="4">
    <source>
        <dbReference type="ARBA" id="ARBA00022737"/>
    </source>
</evidence>
<feature type="compositionally biased region" description="Acidic residues" evidence="10">
    <location>
        <begin position="655"/>
        <end position="672"/>
    </location>
</feature>
<dbReference type="PANTHER" id="PTHR10199:SF100">
    <property type="entry name" value="THROMBOSPONDIN, ISOFORM A"/>
    <property type="match status" value="1"/>
</dbReference>
<feature type="compositionally biased region" description="Acidic residues" evidence="10">
    <location>
        <begin position="769"/>
        <end position="796"/>
    </location>
</feature>
<dbReference type="SMART" id="SM00179">
    <property type="entry name" value="EGF_CA"/>
    <property type="match status" value="6"/>
</dbReference>
<feature type="repeat" description="TSP type-3" evidence="9">
    <location>
        <begin position="655"/>
        <end position="690"/>
    </location>
</feature>
<dbReference type="PROSITE" id="PS01186">
    <property type="entry name" value="EGF_2"/>
    <property type="match status" value="1"/>
</dbReference>
<evidence type="ECO:0000259" key="12">
    <source>
        <dbReference type="PROSITE" id="PS51236"/>
    </source>
</evidence>
<dbReference type="FunFam" id="4.10.1080.10:FF:000004">
    <property type="entry name" value="Cartilage oligomeric matrix protein"/>
    <property type="match status" value="1"/>
</dbReference>
<dbReference type="PANTHER" id="PTHR10199">
    <property type="entry name" value="THROMBOSPONDIN"/>
    <property type="match status" value="1"/>
</dbReference>
<dbReference type="Gene3D" id="4.10.1080.10">
    <property type="entry name" value="TSP type-3 repeat"/>
    <property type="match status" value="3"/>
</dbReference>
<feature type="compositionally biased region" description="Acidic residues" evidence="10">
    <location>
        <begin position="715"/>
        <end position="736"/>
    </location>
</feature>
<accession>A0ABD0SNN2</accession>
<protein>
    <recommendedName>
        <fullName evidence="12">TSP C-terminal domain-containing protein</fullName>
    </recommendedName>
</protein>
<evidence type="ECO:0000256" key="1">
    <source>
        <dbReference type="ARBA" id="ARBA00009456"/>
    </source>
</evidence>
<comment type="caution">
    <text evidence="13">The sequence shown here is derived from an EMBL/GenBank/DDBJ whole genome shotgun (WGS) entry which is preliminary data.</text>
</comment>
<reference evidence="13 14" key="1">
    <citation type="submission" date="2024-06" db="EMBL/GenBank/DDBJ databases">
        <title>A chromosome-level genome assembly of beet webworm, Loxostege sticticalis.</title>
        <authorList>
            <person name="Zhang Y."/>
        </authorList>
    </citation>
    <scope>NUCLEOTIDE SEQUENCE [LARGE SCALE GENOMIC DNA]</scope>
    <source>
        <strain evidence="13">AQ028</strain>
        <tissue evidence="13">Male pupae</tissue>
    </source>
</reference>
<evidence type="ECO:0000256" key="5">
    <source>
        <dbReference type="ARBA" id="ARBA00022837"/>
    </source>
</evidence>
<dbReference type="GO" id="GO:0005509">
    <property type="term" value="F:calcium ion binding"/>
    <property type="evidence" value="ECO:0007669"/>
    <property type="project" value="UniProtKB-UniRule"/>
</dbReference>
<keyword evidence="8" id="KW-0325">Glycoprotein</keyword>
<evidence type="ECO:0000256" key="9">
    <source>
        <dbReference type="PROSITE-ProRule" id="PRU00634"/>
    </source>
</evidence>
<proteinExistence type="inferred from homology"/>
<evidence type="ECO:0000256" key="8">
    <source>
        <dbReference type="ARBA" id="ARBA00023180"/>
    </source>
</evidence>
<dbReference type="InterPro" id="IPR013320">
    <property type="entry name" value="ConA-like_dom_sf"/>
</dbReference>